<sequence>MTKEVQKVMEQFNLSEDDYMHIYRNSVNAAFTDEATKSQLLAN</sequence>
<proteinExistence type="predicted"/>
<protein>
    <submittedName>
        <fullName evidence="1">Adenosine deaminase</fullName>
        <ecNumber evidence="1">3.5.4.4</ecNumber>
    </submittedName>
</protein>
<keyword evidence="1" id="KW-0378">Hydrolase</keyword>
<keyword evidence="2" id="KW-1185">Reference proteome</keyword>
<name>A0ABQ0JRE2_9VIBR</name>
<evidence type="ECO:0000313" key="1">
    <source>
        <dbReference type="EMBL" id="GAL31319.1"/>
    </source>
</evidence>
<organism evidence="1 2">
    <name type="scientific">Vibrio variabilis</name>
    <dbReference type="NCBI Taxonomy" id="990271"/>
    <lineage>
        <taxon>Bacteria</taxon>
        <taxon>Pseudomonadati</taxon>
        <taxon>Pseudomonadota</taxon>
        <taxon>Gammaproteobacteria</taxon>
        <taxon>Vibrionales</taxon>
        <taxon>Vibrionaceae</taxon>
        <taxon>Vibrio</taxon>
    </lineage>
</organism>
<dbReference type="GO" id="GO:0016787">
    <property type="term" value="F:hydrolase activity"/>
    <property type="evidence" value="ECO:0007669"/>
    <property type="project" value="UniProtKB-KW"/>
</dbReference>
<reference evidence="2" key="1">
    <citation type="submission" date="2014-09" db="EMBL/GenBank/DDBJ databases">
        <title>Vibrio variabilis JCM 19239. (C206) whole genome shotgun sequence.</title>
        <authorList>
            <person name="Sawabe T."/>
            <person name="Meirelles P."/>
            <person name="Nakanishi M."/>
            <person name="Sayaka M."/>
            <person name="Hattori M."/>
            <person name="Ohkuma M."/>
        </authorList>
    </citation>
    <scope>NUCLEOTIDE SEQUENCE [LARGE SCALE GENOMIC DNA]</scope>
    <source>
        <strain evidence="2">JCM 19239</strain>
    </source>
</reference>
<dbReference type="Proteomes" id="UP000029223">
    <property type="component" value="Unassembled WGS sequence"/>
</dbReference>
<accession>A0ABQ0JRE2</accession>
<evidence type="ECO:0000313" key="2">
    <source>
        <dbReference type="Proteomes" id="UP000029223"/>
    </source>
</evidence>
<dbReference type="Gene3D" id="3.20.20.140">
    <property type="entry name" value="Metal-dependent hydrolases"/>
    <property type="match status" value="1"/>
</dbReference>
<comment type="caution">
    <text evidence="1">The sequence shown here is derived from an EMBL/GenBank/DDBJ whole genome shotgun (WGS) entry which is preliminary data.</text>
</comment>
<dbReference type="EMBL" id="BBMS01000149">
    <property type="protein sequence ID" value="GAL31319.1"/>
    <property type="molecule type" value="Genomic_DNA"/>
</dbReference>
<gene>
    <name evidence="1" type="ORF">JCM19239_6538</name>
</gene>
<dbReference type="EC" id="3.5.4.4" evidence="1"/>